<evidence type="ECO:0000256" key="3">
    <source>
        <dbReference type="ARBA" id="ARBA00022737"/>
    </source>
</evidence>
<evidence type="ECO:0000256" key="2">
    <source>
        <dbReference type="ARBA" id="ARBA00008219"/>
    </source>
</evidence>
<reference evidence="7" key="1">
    <citation type="submission" date="2020-04" db="EMBL/GenBank/DDBJ databases">
        <authorList>
            <person name="Neveu A P."/>
        </authorList>
    </citation>
    <scope>NUCLEOTIDE SEQUENCE</scope>
    <source>
        <tissue evidence="7">Whole embryo</tissue>
    </source>
</reference>
<accession>A0A6F9DV46</accession>
<protein>
    <submittedName>
        <fullName evidence="7">Tetratricopeptide repeat protein 19, mitochondrial-like</fullName>
    </submittedName>
</protein>
<dbReference type="PANTHER" id="PTHR13143:SF6">
    <property type="entry name" value="TETRATRICOPEPTIDE REPEAT PROTEIN 19, MITOCHONDRIAL"/>
    <property type="match status" value="1"/>
</dbReference>
<dbReference type="GO" id="GO:0005743">
    <property type="term" value="C:mitochondrial inner membrane"/>
    <property type="evidence" value="ECO:0007669"/>
    <property type="project" value="TreeGrafter"/>
</dbReference>
<dbReference type="GO" id="GO:0034551">
    <property type="term" value="P:mitochondrial respiratory chain complex III assembly"/>
    <property type="evidence" value="ECO:0007669"/>
    <property type="project" value="InterPro"/>
</dbReference>
<dbReference type="Gene3D" id="1.25.40.10">
    <property type="entry name" value="Tetratricopeptide repeat domain"/>
    <property type="match status" value="2"/>
</dbReference>
<dbReference type="InterPro" id="IPR011990">
    <property type="entry name" value="TPR-like_helical_dom_sf"/>
</dbReference>
<keyword evidence="3" id="KW-0677">Repeat</keyword>
<comment type="subcellular location">
    <subcellularLocation>
        <location evidence="1">Mitochondrion</location>
    </subcellularLocation>
</comment>
<dbReference type="AlphaFoldDB" id="A0A6F9DV46"/>
<evidence type="ECO:0000256" key="4">
    <source>
        <dbReference type="ARBA" id="ARBA00022803"/>
    </source>
</evidence>
<name>A0A6F9DV46_9ASCI</name>
<organism evidence="7">
    <name type="scientific">Phallusia mammillata</name>
    <dbReference type="NCBI Taxonomy" id="59560"/>
    <lineage>
        <taxon>Eukaryota</taxon>
        <taxon>Metazoa</taxon>
        <taxon>Chordata</taxon>
        <taxon>Tunicata</taxon>
        <taxon>Ascidiacea</taxon>
        <taxon>Phlebobranchia</taxon>
        <taxon>Ascidiidae</taxon>
        <taxon>Phallusia</taxon>
    </lineage>
</organism>
<keyword evidence="4" id="KW-0802">TPR repeat</keyword>
<evidence type="ECO:0000256" key="5">
    <source>
        <dbReference type="ARBA" id="ARBA00022946"/>
    </source>
</evidence>
<comment type="similarity">
    <text evidence="2">Belongs to the TTC19 family.</text>
</comment>
<dbReference type="PANTHER" id="PTHR13143">
    <property type="entry name" value="TETRATRICOPEPTIDE REPEAT PROTEIN 19"/>
    <property type="match status" value="1"/>
</dbReference>
<dbReference type="SUPFAM" id="SSF48452">
    <property type="entry name" value="TPR-like"/>
    <property type="match status" value="1"/>
</dbReference>
<keyword evidence="5" id="KW-0809">Transit peptide</keyword>
<evidence type="ECO:0000256" key="6">
    <source>
        <dbReference type="ARBA" id="ARBA00023128"/>
    </source>
</evidence>
<evidence type="ECO:0000313" key="7">
    <source>
        <dbReference type="EMBL" id="CAB3267327.1"/>
    </source>
</evidence>
<dbReference type="InterPro" id="IPR040395">
    <property type="entry name" value="TTC19"/>
</dbReference>
<proteinExistence type="evidence at transcript level"/>
<sequence length="347" mass="38909">MFHNIIRSARHFVLWMRGKKSLSVLVHKPVGVCSTSFTLFLLNSFAYQKNKGFEKSNFTTVSVIYNATPDDINSLVKHGQVKMAQHQYKTAEKSLLKALHIAFDQNAKAIPYIQDLLANLYLQLEEYNKAEQLFKDVLKSLLANGKNENDAAVLEISLKLSALYGNTGKHNFATTGFLWVIETSRKNVKNTDKTDPAYKNQVALLGMTLDSYGRYLHGQGHFRLALNYTVEASQICKELYGENDIRTAVIYNDIATIKTAMKDYPGALGFMSLVIKCCEDPSIKYTASDKAVFYGNNAEILFQFGKQEEANAVVKQALLEAARSNDTQLKAHIASLARKILTNKTQI</sequence>
<keyword evidence="6" id="KW-0496">Mitochondrion</keyword>
<dbReference type="EMBL" id="LR791465">
    <property type="protein sequence ID" value="CAB3267327.1"/>
    <property type="molecule type" value="mRNA"/>
</dbReference>
<gene>
    <name evidence="7" type="primary">Ttc19</name>
</gene>
<evidence type="ECO:0000256" key="1">
    <source>
        <dbReference type="ARBA" id="ARBA00004173"/>
    </source>
</evidence>